<dbReference type="EMBL" id="QFFJ01000002">
    <property type="protein sequence ID" value="RBL90238.1"/>
    <property type="molecule type" value="Genomic_DNA"/>
</dbReference>
<proteinExistence type="predicted"/>
<dbReference type="InterPro" id="IPR012338">
    <property type="entry name" value="Beta-lactam/transpept-like"/>
</dbReference>
<dbReference type="Proteomes" id="UP000253410">
    <property type="component" value="Unassembled WGS sequence"/>
</dbReference>
<evidence type="ECO:0000256" key="1">
    <source>
        <dbReference type="SAM" id="SignalP"/>
    </source>
</evidence>
<dbReference type="InterPro" id="IPR001466">
    <property type="entry name" value="Beta-lactam-related"/>
</dbReference>
<dbReference type="Gene3D" id="3.40.710.10">
    <property type="entry name" value="DD-peptidase/beta-lactamase superfamily"/>
    <property type="match status" value="1"/>
</dbReference>
<feature type="domain" description="Beta-lactamase-related" evidence="2">
    <location>
        <begin position="44"/>
        <end position="327"/>
    </location>
</feature>
<comment type="caution">
    <text evidence="3">The sequence shown here is derived from an EMBL/GenBank/DDBJ whole genome shotgun (WGS) entry which is preliminary data.</text>
</comment>
<dbReference type="Pfam" id="PF00144">
    <property type="entry name" value="Beta-lactamase"/>
    <property type="match status" value="1"/>
</dbReference>
<dbReference type="InterPro" id="IPR050491">
    <property type="entry name" value="AmpC-like"/>
</dbReference>
<organism evidence="3 4">
    <name type="scientific">Chitinophaga flava</name>
    <dbReference type="NCBI Taxonomy" id="2259036"/>
    <lineage>
        <taxon>Bacteria</taxon>
        <taxon>Pseudomonadati</taxon>
        <taxon>Bacteroidota</taxon>
        <taxon>Chitinophagia</taxon>
        <taxon>Chitinophagales</taxon>
        <taxon>Chitinophagaceae</taxon>
        <taxon>Chitinophaga</taxon>
    </lineage>
</organism>
<dbReference type="PANTHER" id="PTHR46825:SF7">
    <property type="entry name" value="D-ALANYL-D-ALANINE CARBOXYPEPTIDASE"/>
    <property type="match status" value="1"/>
</dbReference>
<evidence type="ECO:0000313" key="4">
    <source>
        <dbReference type="Proteomes" id="UP000253410"/>
    </source>
</evidence>
<dbReference type="RefSeq" id="WP_113618988.1">
    <property type="nucleotide sequence ID" value="NZ_QFFJ01000002.1"/>
</dbReference>
<sequence length="439" mass="49374">MLKRVIIASLLTLTANTSFSQNFNHQRLDSLFNILEAKDKYMGSIAVSQNGKTLYTRAIGYSDIESSLKADTKTKYKIGSISKMFTAALILKAVEENKLSLDQTIDKYYPQIPNANKITITQLLRHRSGIHNFTNDKAYMTYNTQAKSEKEMIEIIAGPKSDFEPDTQSEYSNSNYVVLSYILQKLYGKPYADILKTKITTPAGLTSTYFGGKTDLRKNESYSYRFNDKWTKETETDPSIPMGAGTIVSTPANLTTFIEKLFAGKIVSDRSLDSMKTFNGTFGMGMFKLPYFEKYCYGHTGGIDGFQSVLVYFPEEKLSVALTSNGLIYANNDILLCALSCYFNRPFEIPTFKTVELKPEELDQFLGNYASTQIPLKIQIKKIGNKLFGQATGQSSFPLEAISANTFQFETAGVVIEFNTEKKQMTLKQKGQVFLFTKE</sequence>
<keyword evidence="1" id="KW-0732">Signal</keyword>
<feature type="chain" id="PRO_5016635587" evidence="1">
    <location>
        <begin position="21"/>
        <end position="439"/>
    </location>
</feature>
<dbReference type="OrthoDB" id="9793489at2"/>
<reference evidence="3 4" key="1">
    <citation type="submission" date="2018-05" db="EMBL/GenBank/DDBJ databases">
        <title>Chitinophaga sp. K3CV102501T nov., isolated from isolated from a monsoon evergreen broad-leaved forest soil.</title>
        <authorList>
            <person name="Lv Y."/>
        </authorList>
    </citation>
    <scope>NUCLEOTIDE SEQUENCE [LARGE SCALE GENOMIC DNA]</scope>
    <source>
        <strain evidence="3 4">GDMCC 1.1325</strain>
    </source>
</reference>
<evidence type="ECO:0000313" key="3">
    <source>
        <dbReference type="EMBL" id="RBL90238.1"/>
    </source>
</evidence>
<accession>A0A365XVX1</accession>
<feature type="signal peptide" evidence="1">
    <location>
        <begin position="1"/>
        <end position="20"/>
    </location>
</feature>
<keyword evidence="4" id="KW-1185">Reference proteome</keyword>
<name>A0A365XVX1_9BACT</name>
<gene>
    <name evidence="3" type="ORF">DF182_27625</name>
</gene>
<dbReference type="AlphaFoldDB" id="A0A365XVX1"/>
<evidence type="ECO:0000259" key="2">
    <source>
        <dbReference type="Pfam" id="PF00144"/>
    </source>
</evidence>
<protein>
    <submittedName>
        <fullName evidence="3">Peptidase</fullName>
    </submittedName>
</protein>
<dbReference type="SUPFAM" id="SSF56601">
    <property type="entry name" value="beta-lactamase/transpeptidase-like"/>
    <property type="match status" value="1"/>
</dbReference>
<dbReference type="PANTHER" id="PTHR46825">
    <property type="entry name" value="D-ALANYL-D-ALANINE-CARBOXYPEPTIDASE/ENDOPEPTIDASE AMPH"/>
    <property type="match status" value="1"/>
</dbReference>